<proteinExistence type="predicted"/>
<sequence>MKRKRPSGQLGRRKVLSMRRGSGRLVLRSGWRRGDLAAHAGGKKAVSGSVQVILVHGAADLGEYGGTAPVWRGRRRRASPEKIRVGSAGAWRPSTAVANRRVRSNFPSQRWSGPTVSGDHAGQVASAEVRHGVVGARAALGSPSAQDRGFNGSGRRICDQDDSTSKSEVVGH</sequence>
<reference evidence="2" key="1">
    <citation type="journal article" date="2023" name="GigaByte">
        <title>Genome assembly of the bearded iris, Iris pallida Lam.</title>
        <authorList>
            <person name="Bruccoleri R.E."/>
            <person name="Oakeley E.J."/>
            <person name="Faust A.M.E."/>
            <person name="Altorfer M."/>
            <person name="Dessus-Babus S."/>
            <person name="Burckhardt D."/>
            <person name="Oertli M."/>
            <person name="Naumann U."/>
            <person name="Petersen F."/>
            <person name="Wong J."/>
        </authorList>
    </citation>
    <scope>NUCLEOTIDE SEQUENCE</scope>
    <source>
        <strain evidence="2">GSM-AAB239-AS_SAM_17_03QT</strain>
    </source>
</reference>
<feature type="compositionally biased region" description="Polar residues" evidence="1">
    <location>
        <begin position="105"/>
        <end position="115"/>
    </location>
</feature>
<reference evidence="2" key="2">
    <citation type="submission" date="2023-04" db="EMBL/GenBank/DDBJ databases">
        <authorList>
            <person name="Bruccoleri R.E."/>
            <person name="Oakeley E.J."/>
            <person name="Faust A.-M."/>
            <person name="Dessus-Babus S."/>
            <person name="Altorfer M."/>
            <person name="Burckhardt D."/>
            <person name="Oertli M."/>
            <person name="Naumann U."/>
            <person name="Petersen F."/>
            <person name="Wong J."/>
        </authorList>
    </citation>
    <scope>NUCLEOTIDE SEQUENCE</scope>
    <source>
        <strain evidence="2">GSM-AAB239-AS_SAM_17_03QT</strain>
        <tissue evidence="2">Leaf</tissue>
    </source>
</reference>
<feature type="region of interest" description="Disordered" evidence="1">
    <location>
        <begin position="104"/>
        <end position="172"/>
    </location>
</feature>
<dbReference type="AlphaFoldDB" id="A0AAX6DQ39"/>
<accession>A0AAX6DQ39</accession>
<evidence type="ECO:0000313" key="2">
    <source>
        <dbReference type="EMBL" id="KAJ6793871.1"/>
    </source>
</evidence>
<gene>
    <name evidence="2" type="ORF">M6B38_234010</name>
</gene>
<evidence type="ECO:0000256" key="1">
    <source>
        <dbReference type="SAM" id="MobiDB-lite"/>
    </source>
</evidence>
<dbReference type="Proteomes" id="UP001140949">
    <property type="component" value="Unassembled WGS sequence"/>
</dbReference>
<feature type="compositionally biased region" description="Basic and acidic residues" evidence="1">
    <location>
        <begin position="156"/>
        <end position="172"/>
    </location>
</feature>
<comment type="caution">
    <text evidence="2">The sequence shown here is derived from an EMBL/GenBank/DDBJ whole genome shotgun (WGS) entry which is preliminary data.</text>
</comment>
<protein>
    <submittedName>
        <fullName evidence="2">Uncharacterized protein</fullName>
    </submittedName>
</protein>
<name>A0AAX6DQ39_IRIPA</name>
<keyword evidence="3" id="KW-1185">Reference proteome</keyword>
<organism evidence="2 3">
    <name type="scientific">Iris pallida</name>
    <name type="common">Sweet iris</name>
    <dbReference type="NCBI Taxonomy" id="29817"/>
    <lineage>
        <taxon>Eukaryota</taxon>
        <taxon>Viridiplantae</taxon>
        <taxon>Streptophyta</taxon>
        <taxon>Embryophyta</taxon>
        <taxon>Tracheophyta</taxon>
        <taxon>Spermatophyta</taxon>
        <taxon>Magnoliopsida</taxon>
        <taxon>Liliopsida</taxon>
        <taxon>Asparagales</taxon>
        <taxon>Iridaceae</taxon>
        <taxon>Iridoideae</taxon>
        <taxon>Irideae</taxon>
        <taxon>Iris</taxon>
    </lineage>
</organism>
<evidence type="ECO:0000313" key="3">
    <source>
        <dbReference type="Proteomes" id="UP001140949"/>
    </source>
</evidence>
<dbReference type="EMBL" id="JANAVB010042619">
    <property type="protein sequence ID" value="KAJ6793871.1"/>
    <property type="molecule type" value="Genomic_DNA"/>
</dbReference>